<feature type="active site" description="Proton acceptor; via carboxylate" evidence="5">
    <location>
        <position position="401"/>
    </location>
</feature>
<evidence type="ECO:0000259" key="6">
    <source>
        <dbReference type="PROSITE" id="PS51186"/>
    </source>
</evidence>
<dbReference type="PROSITE" id="PS51186">
    <property type="entry name" value="GNAT"/>
    <property type="match status" value="1"/>
</dbReference>
<evidence type="ECO:0000256" key="2">
    <source>
        <dbReference type="ARBA" id="ARBA00022488"/>
    </source>
</evidence>
<keyword evidence="3 5" id="KW-0808">Transferase</keyword>
<dbReference type="Gene3D" id="3.30.1050.10">
    <property type="entry name" value="SCP2 sterol-binding domain"/>
    <property type="match status" value="1"/>
</dbReference>
<dbReference type="PANTHER" id="PTHR37817:SF1">
    <property type="entry name" value="N-ACETYLTRANSFERASE EIS"/>
    <property type="match status" value="1"/>
</dbReference>
<comment type="similarity">
    <text evidence="1 5">Belongs to the acetyltransferase Eis family.</text>
</comment>
<evidence type="ECO:0000256" key="5">
    <source>
        <dbReference type="HAMAP-Rule" id="MF_01812"/>
    </source>
</evidence>
<keyword evidence="4 5" id="KW-0012">Acyltransferase</keyword>
<evidence type="ECO:0000256" key="3">
    <source>
        <dbReference type="ARBA" id="ARBA00022679"/>
    </source>
</evidence>
<dbReference type="HAMAP" id="MF_01812">
    <property type="entry name" value="Eis"/>
    <property type="match status" value="1"/>
</dbReference>
<proteinExistence type="inferred from homology"/>
<dbReference type="InterPro" id="IPR051554">
    <property type="entry name" value="Acetyltransferase_Eis"/>
</dbReference>
<gene>
    <name evidence="7" type="ORF">GCM10023094_48920</name>
</gene>
<dbReference type="InterPro" id="IPR036527">
    <property type="entry name" value="SCP2_sterol-bd_dom_sf"/>
</dbReference>
<dbReference type="Pfam" id="PF13530">
    <property type="entry name" value="SCP2_2"/>
    <property type="match status" value="1"/>
</dbReference>
<dbReference type="InterPro" id="IPR022902">
    <property type="entry name" value="NAcTrfase_Eis"/>
</dbReference>
<evidence type="ECO:0000256" key="1">
    <source>
        <dbReference type="ARBA" id="ARBA00009213"/>
    </source>
</evidence>
<dbReference type="EMBL" id="BAABFB010000072">
    <property type="protein sequence ID" value="GAA4488644.1"/>
    <property type="molecule type" value="Genomic_DNA"/>
</dbReference>
<dbReference type="PANTHER" id="PTHR37817">
    <property type="entry name" value="N-ACETYLTRANSFERASE EIS"/>
    <property type="match status" value="1"/>
</dbReference>
<dbReference type="SUPFAM" id="SSF55718">
    <property type="entry name" value="SCP-like"/>
    <property type="match status" value="1"/>
</dbReference>
<reference evidence="8" key="1">
    <citation type="journal article" date="2019" name="Int. J. Syst. Evol. Microbiol.">
        <title>The Global Catalogue of Microorganisms (GCM) 10K type strain sequencing project: providing services to taxonomists for standard genome sequencing and annotation.</title>
        <authorList>
            <consortium name="The Broad Institute Genomics Platform"/>
            <consortium name="The Broad Institute Genome Sequencing Center for Infectious Disease"/>
            <person name="Wu L."/>
            <person name="Ma J."/>
        </authorList>
    </citation>
    <scope>NUCLEOTIDE SEQUENCE [LARGE SCALE GENOMIC DNA]</scope>
    <source>
        <strain evidence="8">JCM 32206</strain>
    </source>
</reference>
<organism evidence="7 8">
    <name type="scientific">Rhodococcus olei</name>
    <dbReference type="NCBI Taxonomy" id="2161675"/>
    <lineage>
        <taxon>Bacteria</taxon>
        <taxon>Bacillati</taxon>
        <taxon>Actinomycetota</taxon>
        <taxon>Actinomycetes</taxon>
        <taxon>Mycobacteriales</taxon>
        <taxon>Nocardiaceae</taxon>
        <taxon>Rhodococcus</taxon>
    </lineage>
</organism>
<dbReference type="Gene3D" id="3.40.630.30">
    <property type="match status" value="2"/>
</dbReference>
<sequence length="401" mass="43009">MTDVRILRDEADLLRANDIFRTAMVGLPHLGPLEPGEVAELLEPGRTLGAFVDGVLVGTADSTGGELVLPGGTRVPHAAVTHIGVLPTHTRRGLLRALVTAQLVDARERGDVVATLRASEATIYERFGYGVASTATSWEVPTRRAHLRVEPSRAVRLVEPDLGLCARVCAAALGDRPGGIDRSPQWWAFARRRATGNAAHPGYLAVCGEPGSETGYVRYRPADTGAWFTAEQRTVVVEDLVSDAPETTAALIGFLLTLDLVDRFVFTALPTDTALPWLLTDHRAARLLSMRDETWLRVLDAPRALAGRRYRGTGAVTIEVVDDLLSGNSGRYRITADGAHPTVDDADLVVDAAALGSVLLGGVRWHQLADAGRVRALDPGALPVADDLFGWPRAPFAGFTF</sequence>
<evidence type="ECO:0000313" key="7">
    <source>
        <dbReference type="EMBL" id="GAA4488644.1"/>
    </source>
</evidence>
<evidence type="ECO:0000313" key="8">
    <source>
        <dbReference type="Proteomes" id="UP001501183"/>
    </source>
</evidence>
<feature type="active site" description="Proton donor" evidence="5">
    <location>
        <position position="124"/>
    </location>
</feature>
<dbReference type="InterPro" id="IPR041380">
    <property type="entry name" value="Acetyltransf_17"/>
</dbReference>
<accession>A0ABP8PLV4</accession>
<feature type="binding site" evidence="5">
    <location>
        <begin position="91"/>
        <end position="96"/>
    </location>
    <ligand>
        <name>acetyl-CoA</name>
        <dbReference type="ChEBI" id="CHEBI:57288"/>
    </ligand>
</feature>
<evidence type="ECO:0000256" key="4">
    <source>
        <dbReference type="ARBA" id="ARBA00023315"/>
    </source>
</evidence>
<feature type="binding site" evidence="5">
    <location>
        <begin position="119"/>
        <end position="120"/>
    </location>
    <ligand>
        <name>acetyl-CoA</name>
        <dbReference type="ChEBI" id="CHEBI:57288"/>
    </ligand>
</feature>
<comment type="caution">
    <text evidence="7">The sequence shown here is derived from an EMBL/GenBank/DDBJ whole genome shotgun (WGS) entry which is preliminary data.</text>
</comment>
<protein>
    <submittedName>
        <fullName evidence="7">GNAT family N-acetyltransferase</fullName>
    </submittedName>
</protein>
<dbReference type="InterPro" id="IPR000182">
    <property type="entry name" value="GNAT_dom"/>
</dbReference>
<dbReference type="RefSeq" id="WP_345351688.1">
    <property type="nucleotide sequence ID" value="NZ_BAABFB010000072.1"/>
</dbReference>
<dbReference type="Proteomes" id="UP001501183">
    <property type="component" value="Unassembled WGS sequence"/>
</dbReference>
<dbReference type="SUPFAM" id="SSF55729">
    <property type="entry name" value="Acyl-CoA N-acyltransferases (Nat)"/>
    <property type="match status" value="1"/>
</dbReference>
<name>A0ABP8PLV4_9NOCA</name>
<dbReference type="NCBIfam" id="NF002367">
    <property type="entry name" value="PRK01346.1-4"/>
    <property type="match status" value="1"/>
</dbReference>
<keyword evidence="2" id="KW-1036">Host cytoplasmic vesicle</keyword>
<dbReference type="InterPro" id="IPR016181">
    <property type="entry name" value="Acyl_CoA_acyltransferase"/>
</dbReference>
<feature type="domain" description="N-acetyltransferase" evidence="6">
    <location>
        <begin position="2"/>
        <end position="150"/>
    </location>
</feature>
<dbReference type="CDD" id="cd04301">
    <property type="entry name" value="NAT_SF"/>
    <property type="match status" value="1"/>
</dbReference>
<keyword evidence="8" id="KW-1185">Reference proteome</keyword>
<feature type="binding site" evidence="5">
    <location>
        <begin position="83"/>
        <end position="85"/>
    </location>
    <ligand>
        <name>acetyl-CoA</name>
        <dbReference type="ChEBI" id="CHEBI:57288"/>
    </ligand>
</feature>
<dbReference type="InterPro" id="IPR025559">
    <property type="entry name" value="Eis_dom"/>
</dbReference>
<comment type="subunit">
    <text evidence="5">Homohexamer; trimer of dimers.</text>
</comment>
<dbReference type="Pfam" id="PF17668">
    <property type="entry name" value="Acetyltransf_17"/>
    <property type="match status" value="1"/>
</dbReference>
<dbReference type="Pfam" id="PF13527">
    <property type="entry name" value="Acetyltransf_9"/>
    <property type="match status" value="1"/>
</dbReference>